<feature type="domain" description="HTH tetR-type" evidence="3">
    <location>
        <begin position="12"/>
        <end position="72"/>
    </location>
</feature>
<accession>A0A562ZSB3</accession>
<dbReference type="PROSITE" id="PS50977">
    <property type="entry name" value="HTH_TETR_2"/>
    <property type="match status" value="1"/>
</dbReference>
<name>A0A562ZSB3_9BURK</name>
<dbReference type="RefSeq" id="WP_145892853.1">
    <property type="nucleotide sequence ID" value="NZ_VOBQ01000008.1"/>
</dbReference>
<evidence type="ECO:0000256" key="2">
    <source>
        <dbReference type="PROSITE-ProRule" id="PRU00335"/>
    </source>
</evidence>
<dbReference type="Proteomes" id="UP000318199">
    <property type="component" value="Unassembled WGS sequence"/>
</dbReference>
<protein>
    <submittedName>
        <fullName evidence="4">TetR/AcrR family transcriptional regulator</fullName>
    </submittedName>
</protein>
<dbReference type="SUPFAM" id="SSF46689">
    <property type="entry name" value="Homeodomain-like"/>
    <property type="match status" value="1"/>
</dbReference>
<evidence type="ECO:0000313" key="4">
    <source>
        <dbReference type="EMBL" id="TWO71236.1"/>
    </source>
</evidence>
<keyword evidence="5" id="KW-1185">Reference proteome</keyword>
<evidence type="ECO:0000256" key="1">
    <source>
        <dbReference type="ARBA" id="ARBA00023125"/>
    </source>
</evidence>
<feature type="DNA-binding region" description="H-T-H motif" evidence="2">
    <location>
        <begin position="35"/>
        <end position="54"/>
    </location>
</feature>
<dbReference type="InterPro" id="IPR009057">
    <property type="entry name" value="Homeodomain-like_sf"/>
</dbReference>
<dbReference type="Gene3D" id="1.10.10.60">
    <property type="entry name" value="Homeodomain-like"/>
    <property type="match status" value="1"/>
</dbReference>
<evidence type="ECO:0000259" key="3">
    <source>
        <dbReference type="PROSITE" id="PS50977"/>
    </source>
</evidence>
<dbReference type="Gene3D" id="1.10.357.10">
    <property type="entry name" value="Tetracycline Repressor, domain 2"/>
    <property type="match status" value="1"/>
</dbReference>
<dbReference type="InterPro" id="IPR050109">
    <property type="entry name" value="HTH-type_TetR-like_transc_reg"/>
</dbReference>
<dbReference type="InterPro" id="IPR041490">
    <property type="entry name" value="KstR2_TetR_C"/>
</dbReference>
<dbReference type="Pfam" id="PF17932">
    <property type="entry name" value="TetR_C_24"/>
    <property type="match status" value="1"/>
</dbReference>
<organism evidence="4 5">
    <name type="scientific">Caenimonas sedimenti</name>
    <dbReference type="NCBI Taxonomy" id="2596921"/>
    <lineage>
        <taxon>Bacteria</taxon>
        <taxon>Pseudomonadati</taxon>
        <taxon>Pseudomonadota</taxon>
        <taxon>Betaproteobacteria</taxon>
        <taxon>Burkholderiales</taxon>
        <taxon>Comamonadaceae</taxon>
        <taxon>Caenimonas</taxon>
    </lineage>
</organism>
<dbReference type="PANTHER" id="PTHR30055">
    <property type="entry name" value="HTH-TYPE TRANSCRIPTIONAL REGULATOR RUTR"/>
    <property type="match status" value="1"/>
</dbReference>
<dbReference type="Pfam" id="PF00440">
    <property type="entry name" value="TetR_N"/>
    <property type="match status" value="1"/>
</dbReference>
<dbReference type="InterPro" id="IPR036271">
    <property type="entry name" value="Tet_transcr_reg_TetR-rel_C_sf"/>
</dbReference>
<keyword evidence="1 2" id="KW-0238">DNA-binding</keyword>
<sequence>MSSRPLRAPRSDSRLQGLLDVAANLFAQRGYAATSMRDIALGVKMLPGSVYYHFASKEELLVAVYEAGVGELEGAVHAALKPSAEPWVRLEAACLAHLQTVLKSSDYAQVLIRVLPEDVPPVAERLRTLRAGYEQVFRELVAALPLPAGTDRHALRLMLLGALNWARFWFDPQGRETPRSLARKFVGLLKEAQHAA</sequence>
<gene>
    <name evidence="4" type="ORF">FN976_09870</name>
</gene>
<evidence type="ECO:0000313" key="5">
    <source>
        <dbReference type="Proteomes" id="UP000318199"/>
    </source>
</evidence>
<dbReference type="GO" id="GO:0000976">
    <property type="term" value="F:transcription cis-regulatory region binding"/>
    <property type="evidence" value="ECO:0007669"/>
    <property type="project" value="TreeGrafter"/>
</dbReference>
<comment type="caution">
    <text evidence="4">The sequence shown here is derived from an EMBL/GenBank/DDBJ whole genome shotgun (WGS) entry which is preliminary data.</text>
</comment>
<dbReference type="OrthoDB" id="5293507at2"/>
<dbReference type="SUPFAM" id="SSF48498">
    <property type="entry name" value="Tetracyclin repressor-like, C-terminal domain"/>
    <property type="match status" value="1"/>
</dbReference>
<dbReference type="GO" id="GO:0003700">
    <property type="term" value="F:DNA-binding transcription factor activity"/>
    <property type="evidence" value="ECO:0007669"/>
    <property type="project" value="TreeGrafter"/>
</dbReference>
<dbReference type="PRINTS" id="PR00455">
    <property type="entry name" value="HTHTETR"/>
</dbReference>
<dbReference type="PANTHER" id="PTHR30055:SF226">
    <property type="entry name" value="HTH-TYPE TRANSCRIPTIONAL REGULATOR PKSA"/>
    <property type="match status" value="1"/>
</dbReference>
<dbReference type="InterPro" id="IPR001647">
    <property type="entry name" value="HTH_TetR"/>
</dbReference>
<dbReference type="AlphaFoldDB" id="A0A562ZSB3"/>
<dbReference type="EMBL" id="VOBQ01000008">
    <property type="protein sequence ID" value="TWO71236.1"/>
    <property type="molecule type" value="Genomic_DNA"/>
</dbReference>
<proteinExistence type="predicted"/>
<reference evidence="4 5" key="1">
    <citation type="submission" date="2019-07" db="EMBL/GenBank/DDBJ databases">
        <title>Caenimonas sedimenti sp. nov., isolated from activated sludge.</title>
        <authorList>
            <person name="Xu J."/>
        </authorList>
    </citation>
    <scope>NUCLEOTIDE SEQUENCE [LARGE SCALE GENOMIC DNA]</scope>
    <source>
        <strain evidence="4 5">HX-9-20</strain>
    </source>
</reference>